<protein>
    <submittedName>
        <fullName evidence="1">Uncharacterized protein</fullName>
    </submittedName>
</protein>
<dbReference type="AlphaFoldDB" id="X8BE40"/>
<name>X8BE40_MYCXE</name>
<comment type="caution">
    <text evidence="1">The sequence shown here is derived from an EMBL/GenBank/DDBJ whole genome shotgun (WGS) entry which is preliminary data.</text>
</comment>
<proteinExistence type="predicted"/>
<reference evidence="1" key="1">
    <citation type="submission" date="2014-01" db="EMBL/GenBank/DDBJ databases">
        <authorList>
            <person name="Brown-Elliot B."/>
            <person name="Wallace R."/>
            <person name="Lenaerts A."/>
            <person name="Ordway D."/>
            <person name="DeGroote M.A."/>
            <person name="Parker T."/>
            <person name="Sizemore C."/>
            <person name="Tallon L.J."/>
            <person name="Sadzewicz L.K."/>
            <person name="Sengamalay N."/>
            <person name="Fraser C.M."/>
            <person name="Hine E."/>
            <person name="Shefchek K.A."/>
            <person name="Das S.P."/>
            <person name="Tettelin H."/>
        </authorList>
    </citation>
    <scope>NUCLEOTIDE SEQUENCE [LARGE SCALE GENOMIC DNA]</scope>
    <source>
        <strain evidence="1">4042</strain>
    </source>
</reference>
<gene>
    <name evidence="1" type="ORF">I553_3787</name>
</gene>
<accession>X8BE40</accession>
<organism evidence="1">
    <name type="scientific">Mycobacterium xenopi 4042</name>
    <dbReference type="NCBI Taxonomy" id="1299334"/>
    <lineage>
        <taxon>Bacteria</taxon>
        <taxon>Bacillati</taxon>
        <taxon>Actinomycetota</taxon>
        <taxon>Actinomycetes</taxon>
        <taxon>Mycobacteriales</taxon>
        <taxon>Mycobacteriaceae</taxon>
        <taxon>Mycobacterium</taxon>
    </lineage>
</organism>
<dbReference type="EMBL" id="JAOB01000043">
    <property type="protein sequence ID" value="EUA41523.1"/>
    <property type="molecule type" value="Genomic_DNA"/>
</dbReference>
<evidence type="ECO:0000313" key="1">
    <source>
        <dbReference type="EMBL" id="EUA41523.1"/>
    </source>
</evidence>
<sequence>MFVSNFRRIDVAARFLRGCRSGEFRATPRGMAVTAGPGTETRCTAPRREGKIEKCHREL</sequence>